<sequence>MLIYKKRNTFLQGLHPAAGISLLLIYLIAFLVIKNPIYLLIILASLVLLAVIDGCIYDLMEYAKLILPFVILVMILNPLIVHNGSTVLYKGHFNIPVLGTLRITLEAVMYGIFNGLRVISLTLVFGFANLIVNPDKSFSFFSKYLRKSALLMNMTIRLFPTLAKKYTHITEIERLRGNIVIDKNIKNKIKKQGNIVNILFLSSIEDAGDMAESMYSRGYGIGKRSVYFNMSLCLWDTVIILTSIFTAVYLKLFQMWGLNKMMFYPRVDNPINNLTFNGLMFTVLFFIPTVVNWGWKQWKY</sequence>
<gene>
    <name evidence="6" type="ORF">OW763_00565</name>
</gene>
<dbReference type="PANTHER" id="PTHR33514:SF13">
    <property type="entry name" value="PROTEIN ABCI12, CHLOROPLASTIC"/>
    <property type="match status" value="1"/>
</dbReference>
<feature type="transmembrane region" description="Helical" evidence="5">
    <location>
        <begin position="66"/>
        <end position="89"/>
    </location>
</feature>
<organism evidence="6 7">
    <name type="scientific">Clostridium aestuarii</name>
    <dbReference type="NCBI Taxonomy" id="338193"/>
    <lineage>
        <taxon>Bacteria</taxon>
        <taxon>Bacillati</taxon>
        <taxon>Bacillota</taxon>
        <taxon>Clostridia</taxon>
        <taxon>Eubacteriales</taxon>
        <taxon>Clostridiaceae</taxon>
        <taxon>Clostridium</taxon>
    </lineage>
</organism>
<dbReference type="Pfam" id="PF02361">
    <property type="entry name" value="CbiQ"/>
    <property type="match status" value="1"/>
</dbReference>
<feature type="transmembrane region" description="Helical" evidence="5">
    <location>
        <begin position="274"/>
        <end position="295"/>
    </location>
</feature>
<proteinExistence type="predicted"/>
<keyword evidence="4 5" id="KW-0472">Membrane</keyword>
<dbReference type="EMBL" id="JAPQER010000001">
    <property type="protein sequence ID" value="MCY6482845.1"/>
    <property type="molecule type" value="Genomic_DNA"/>
</dbReference>
<evidence type="ECO:0000313" key="6">
    <source>
        <dbReference type="EMBL" id="MCY6482845.1"/>
    </source>
</evidence>
<feature type="transmembrane region" description="Helical" evidence="5">
    <location>
        <begin position="109"/>
        <end position="132"/>
    </location>
</feature>
<name>A0ABT4CY19_9CLOT</name>
<evidence type="ECO:0000256" key="5">
    <source>
        <dbReference type="SAM" id="Phobius"/>
    </source>
</evidence>
<evidence type="ECO:0000313" key="7">
    <source>
        <dbReference type="Proteomes" id="UP001078443"/>
    </source>
</evidence>
<dbReference type="CDD" id="cd16914">
    <property type="entry name" value="EcfT"/>
    <property type="match status" value="1"/>
</dbReference>
<protein>
    <submittedName>
        <fullName evidence="6">Energy-coupling factor transporter transmembrane component T</fullName>
    </submittedName>
</protein>
<keyword evidence="3 5" id="KW-1133">Transmembrane helix</keyword>
<reference evidence="6" key="1">
    <citation type="submission" date="2022-12" db="EMBL/GenBank/DDBJ databases">
        <authorList>
            <person name="Wang J."/>
        </authorList>
    </citation>
    <scope>NUCLEOTIDE SEQUENCE</scope>
    <source>
        <strain evidence="6">HY-45-18</strain>
    </source>
</reference>
<evidence type="ECO:0000256" key="2">
    <source>
        <dbReference type="ARBA" id="ARBA00022692"/>
    </source>
</evidence>
<evidence type="ECO:0000256" key="3">
    <source>
        <dbReference type="ARBA" id="ARBA00022989"/>
    </source>
</evidence>
<comment type="caution">
    <text evidence="6">The sequence shown here is derived from an EMBL/GenBank/DDBJ whole genome shotgun (WGS) entry which is preliminary data.</text>
</comment>
<evidence type="ECO:0000256" key="1">
    <source>
        <dbReference type="ARBA" id="ARBA00004141"/>
    </source>
</evidence>
<dbReference type="InterPro" id="IPR003339">
    <property type="entry name" value="ABC/ECF_trnsptr_transmembrane"/>
</dbReference>
<evidence type="ECO:0000256" key="4">
    <source>
        <dbReference type="ARBA" id="ARBA00023136"/>
    </source>
</evidence>
<keyword evidence="7" id="KW-1185">Reference proteome</keyword>
<feature type="transmembrane region" description="Helical" evidence="5">
    <location>
        <begin position="232"/>
        <end position="254"/>
    </location>
</feature>
<dbReference type="Proteomes" id="UP001078443">
    <property type="component" value="Unassembled WGS sequence"/>
</dbReference>
<comment type="subcellular location">
    <subcellularLocation>
        <location evidence="1">Membrane</location>
        <topology evidence="1">Multi-pass membrane protein</topology>
    </subcellularLocation>
</comment>
<feature type="transmembrane region" description="Helical" evidence="5">
    <location>
        <begin position="12"/>
        <end position="31"/>
    </location>
</feature>
<dbReference type="PANTHER" id="PTHR33514">
    <property type="entry name" value="PROTEIN ABCI12, CHLOROPLASTIC"/>
    <property type="match status" value="1"/>
</dbReference>
<dbReference type="RefSeq" id="WP_268039113.1">
    <property type="nucleotide sequence ID" value="NZ_JAPQER010000001.1"/>
</dbReference>
<accession>A0ABT4CY19</accession>
<feature type="transmembrane region" description="Helical" evidence="5">
    <location>
        <begin position="37"/>
        <end position="59"/>
    </location>
</feature>
<keyword evidence="2 5" id="KW-0812">Transmembrane</keyword>